<dbReference type="PANTHER" id="PTHR21666">
    <property type="entry name" value="PEPTIDASE-RELATED"/>
    <property type="match status" value="1"/>
</dbReference>
<feature type="domain" description="LysM" evidence="5">
    <location>
        <begin position="234"/>
        <end position="278"/>
    </location>
</feature>
<feature type="transmembrane region" description="Helical" evidence="3">
    <location>
        <begin position="29"/>
        <end position="47"/>
    </location>
</feature>
<keyword evidence="3" id="KW-1133">Transmembrane helix</keyword>
<feature type="region of interest" description="Disordered" evidence="2">
    <location>
        <begin position="1"/>
        <end position="21"/>
    </location>
</feature>
<dbReference type="EC" id="3.4.24.-" evidence="6"/>
<feature type="domain" description="G5" evidence="4">
    <location>
        <begin position="285"/>
        <end position="365"/>
    </location>
</feature>
<dbReference type="CDD" id="cd12797">
    <property type="entry name" value="M23_peptidase"/>
    <property type="match status" value="1"/>
</dbReference>
<dbReference type="Pfam" id="PF07501">
    <property type="entry name" value="G5"/>
    <property type="match status" value="1"/>
</dbReference>
<keyword evidence="3" id="KW-0472">Membrane</keyword>
<dbReference type="SUPFAM" id="SSF54106">
    <property type="entry name" value="LysM domain"/>
    <property type="match status" value="1"/>
</dbReference>
<keyword evidence="7" id="KW-1185">Reference proteome</keyword>
<dbReference type="Pfam" id="PF01551">
    <property type="entry name" value="Peptidase_M23"/>
    <property type="match status" value="1"/>
</dbReference>
<dbReference type="GO" id="GO:0016787">
    <property type="term" value="F:hydrolase activity"/>
    <property type="evidence" value="ECO:0007669"/>
    <property type="project" value="UniProtKB-KW"/>
</dbReference>
<proteinExistence type="predicted"/>
<dbReference type="SMART" id="SM00257">
    <property type="entry name" value="LysM"/>
    <property type="match status" value="1"/>
</dbReference>
<dbReference type="InterPro" id="IPR036779">
    <property type="entry name" value="LysM_dom_sf"/>
</dbReference>
<dbReference type="InterPro" id="IPR018392">
    <property type="entry name" value="LysM"/>
</dbReference>
<evidence type="ECO:0000259" key="5">
    <source>
        <dbReference type="PROSITE" id="PS51782"/>
    </source>
</evidence>
<dbReference type="CDD" id="cd00118">
    <property type="entry name" value="LysM"/>
    <property type="match status" value="1"/>
</dbReference>
<dbReference type="SMART" id="SM01208">
    <property type="entry name" value="G5"/>
    <property type="match status" value="1"/>
</dbReference>
<comment type="caution">
    <text evidence="6">The sequence shown here is derived from an EMBL/GenBank/DDBJ whole genome shotgun (WGS) entry which is preliminary data.</text>
</comment>
<evidence type="ECO:0000256" key="2">
    <source>
        <dbReference type="SAM" id="MobiDB-lite"/>
    </source>
</evidence>
<dbReference type="InterPro" id="IPR016047">
    <property type="entry name" value="M23ase_b-sheet_dom"/>
</dbReference>
<evidence type="ECO:0000256" key="1">
    <source>
        <dbReference type="ARBA" id="ARBA00022729"/>
    </source>
</evidence>
<evidence type="ECO:0000259" key="4">
    <source>
        <dbReference type="PROSITE" id="PS51109"/>
    </source>
</evidence>
<dbReference type="PROSITE" id="PS51109">
    <property type="entry name" value="G5"/>
    <property type="match status" value="1"/>
</dbReference>
<dbReference type="InterPro" id="IPR011055">
    <property type="entry name" value="Dup_hybrid_motif"/>
</dbReference>
<organism evidence="6 7">
    <name type="scientific">Paenibacillus lacisoli</name>
    <dbReference type="NCBI Taxonomy" id="3064525"/>
    <lineage>
        <taxon>Bacteria</taxon>
        <taxon>Bacillati</taxon>
        <taxon>Bacillota</taxon>
        <taxon>Bacilli</taxon>
        <taxon>Bacillales</taxon>
        <taxon>Paenibacillaceae</taxon>
        <taxon>Paenibacillus</taxon>
    </lineage>
</organism>
<feature type="compositionally biased region" description="Basic residues" evidence="2">
    <location>
        <begin position="1"/>
        <end position="11"/>
    </location>
</feature>
<gene>
    <name evidence="6" type="ORF">Q5741_07135</name>
</gene>
<dbReference type="Gene3D" id="2.20.230.10">
    <property type="entry name" value="Resuscitation-promoting factor rpfb"/>
    <property type="match status" value="1"/>
</dbReference>
<name>A0ABT9CDZ4_9BACL</name>
<keyword evidence="6" id="KW-0378">Hydrolase</keyword>
<evidence type="ECO:0000313" key="6">
    <source>
        <dbReference type="EMBL" id="MDO7906192.1"/>
    </source>
</evidence>
<dbReference type="InterPro" id="IPR011098">
    <property type="entry name" value="G5_dom"/>
</dbReference>
<dbReference type="PROSITE" id="PS51782">
    <property type="entry name" value="LYSM"/>
    <property type="match status" value="1"/>
</dbReference>
<evidence type="ECO:0000313" key="7">
    <source>
        <dbReference type="Proteomes" id="UP001240171"/>
    </source>
</evidence>
<sequence length="490" mass="53688">MKFAGYKRRHQQASQQTGEQNRRSAWQRWAAITAGSAVLIGGLVSGGRQYVNANMVSYYTVYMKNQAVGTIQSEDELKELFEEKRQQYDDKYPEVTMVLNTNGISTEQGRAYKAEVDSEATLDKLGNMLTAYAKGIEVKVDGKVVAVVKDQVTAEAVLNQVKDRFAPKEKARQLPVQPVAAVPTAATSKNPVTTMQSVDIKEPINYEAIKADPNKVMTADEAVKALTTGQEAPIVYTVQEGDTFSSISKQYGIPQSEIQKNNPSVKEKYLQIGDQLKLTVPKPPITVKTVQKASEQLTIAPQVVVRKSDQLKAGKMKVVRPGQNGLKQMNYRITKENDQVVQEEWLGQSVLKPSLPEVVLKGTKISGEGSGDFAWPVSGAVMSSSYGERWGKMHKGVDMVGSSSVKAADEGTVTFAGQQSGYGNVIIINHHNGYETLYGHLKSIGVHTGQVVQKGQQIGVMGSTGRSTGTHLHFEIHKNNQTQNPLTYLR</sequence>
<dbReference type="SUPFAM" id="SSF51261">
    <property type="entry name" value="Duplicated hybrid motif"/>
    <property type="match status" value="1"/>
</dbReference>
<reference evidence="6 7" key="1">
    <citation type="submission" date="2023-07" db="EMBL/GenBank/DDBJ databases">
        <title>Paenibacillus sp. JX-17 nov. isolated from soil.</title>
        <authorList>
            <person name="Wan Y."/>
            <person name="Liu B."/>
        </authorList>
    </citation>
    <scope>NUCLEOTIDE SEQUENCE [LARGE SCALE GENOMIC DNA]</scope>
    <source>
        <strain evidence="6 7">JX-17</strain>
    </source>
</reference>
<dbReference type="Pfam" id="PF01476">
    <property type="entry name" value="LysM"/>
    <property type="match status" value="1"/>
</dbReference>
<protein>
    <submittedName>
        <fullName evidence="6">M23 family metallopeptidase</fullName>
        <ecNumber evidence="6">3.4.24.-</ecNumber>
    </submittedName>
</protein>
<keyword evidence="3" id="KW-0812">Transmembrane</keyword>
<accession>A0ABT9CDZ4</accession>
<keyword evidence="1" id="KW-0732">Signal</keyword>
<dbReference type="PANTHER" id="PTHR21666:SF270">
    <property type="entry name" value="MUREIN HYDROLASE ACTIVATOR ENVC"/>
    <property type="match status" value="1"/>
</dbReference>
<dbReference type="EMBL" id="JAUQTB010000003">
    <property type="protein sequence ID" value="MDO7906192.1"/>
    <property type="molecule type" value="Genomic_DNA"/>
</dbReference>
<dbReference type="Gene3D" id="3.10.350.10">
    <property type="entry name" value="LysM domain"/>
    <property type="match status" value="1"/>
</dbReference>
<dbReference type="InterPro" id="IPR050570">
    <property type="entry name" value="Cell_wall_metabolism_enzyme"/>
</dbReference>
<evidence type="ECO:0000256" key="3">
    <source>
        <dbReference type="SAM" id="Phobius"/>
    </source>
</evidence>
<dbReference type="RefSeq" id="WP_305023398.1">
    <property type="nucleotide sequence ID" value="NZ_JAUQTB010000003.1"/>
</dbReference>
<dbReference type="Proteomes" id="UP001240171">
    <property type="component" value="Unassembled WGS sequence"/>
</dbReference>
<dbReference type="Gene3D" id="2.70.70.10">
    <property type="entry name" value="Glucose Permease (Domain IIA)"/>
    <property type="match status" value="1"/>
</dbReference>